<feature type="domain" description="Cation efflux protein transmembrane" evidence="11">
    <location>
        <begin position="32"/>
        <end position="219"/>
    </location>
</feature>
<evidence type="ECO:0000256" key="5">
    <source>
        <dbReference type="ARBA" id="ARBA00022906"/>
    </source>
</evidence>
<feature type="compositionally biased region" description="Basic and acidic residues" evidence="9">
    <location>
        <begin position="10"/>
        <end position="21"/>
    </location>
</feature>
<feature type="transmembrane region" description="Helical" evidence="10">
    <location>
        <begin position="91"/>
        <end position="112"/>
    </location>
</feature>
<keyword evidence="8 10" id="KW-0472">Membrane</keyword>
<evidence type="ECO:0000259" key="12">
    <source>
        <dbReference type="Pfam" id="PF16916"/>
    </source>
</evidence>
<evidence type="ECO:0000256" key="3">
    <source>
        <dbReference type="ARBA" id="ARBA00022448"/>
    </source>
</evidence>
<dbReference type="InterPro" id="IPR036837">
    <property type="entry name" value="Cation_efflux_CTD_sf"/>
</dbReference>
<dbReference type="RefSeq" id="WP_146507688.1">
    <property type="nucleotide sequence ID" value="NZ_SIHI01000001.1"/>
</dbReference>
<dbReference type="OrthoDB" id="9809646at2"/>
<keyword evidence="4 10" id="KW-0812">Transmembrane</keyword>
<proteinExistence type="inferred from homology"/>
<organism evidence="13 14">
    <name type="scientific">Thalassoglobus neptunius</name>
    <dbReference type="NCBI Taxonomy" id="1938619"/>
    <lineage>
        <taxon>Bacteria</taxon>
        <taxon>Pseudomonadati</taxon>
        <taxon>Planctomycetota</taxon>
        <taxon>Planctomycetia</taxon>
        <taxon>Planctomycetales</taxon>
        <taxon>Planctomycetaceae</taxon>
        <taxon>Thalassoglobus</taxon>
    </lineage>
</organism>
<keyword evidence="3" id="KW-0813">Transport</keyword>
<gene>
    <name evidence="13" type="primary">czcD_1</name>
    <name evidence="13" type="ORF">KOR42_11290</name>
</gene>
<dbReference type="PANTHER" id="PTHR11562">
    <property type="entry name" value="CATION EFFLUX PROTEIN/ ZINC TRANSPORTER"/>
    <property type="match status" value="1"/>
</dbReference>
<dbReference type="PANTHER" id="PTHR11562:SF17">
    <property type="entry name" value="RE54080P-RELATED"/>
    <property type="match status" value="1"/>
</dbReference>
<evidence type="ECO:0000256" key="7">
    <source>
        <dbReference type="ARBA" id="ARBA00023065"/>
    </source>
</evidence>
<evidence type="ECO:0000313" key="13">
    <source>
        <dbReference type="EMBL" id="TWT57763.1"/>
    </source>
</evidence>
<accession>A0A5C5X672</accession>
<dbReference type="GO" id="GO:0005385">
    <property type="term" value="F:zinc ion transmembrane transporter activity"/>
    <property type="evidence" value="ECO:0007669"/>
    <property type="project" value="TreeGrafter"/>
</dbReference>
<keyword evidence="7" id="KW-0406">Ion transport</keyword>
<dbReference type="SUPFAM" id="SSF161111">
    <property type="entry name" value="Cation efflux protein transmembrane domain-like"/>
    <property type="match status" value="1"/>
</dbReference>
<dbReference type="InterPro" id="IPR058533">
    <property type="entry name" value="Cation_efflux_TM"/>
</dbReference>
<feature type="transmembrane region" description="Helical" evidence="10">
    <location>
        <begin position="61"/>
        <end position="79"/>
    </location>
</feature>
<evidence type="ECO:0000256" key="9">
    <source>
        <dbReference type="SAM" id="MobiDB-lite"/>
    </source>
</evidence>
<feature type="transmembrane region" description="Helical" evidence="10">
    <location>
        <begin position="132"/>
        <end position="150"/>
    </location>
</feature>
<dbReference type="Pfam" id="PF01545">
    <property type="entry name" value="Cation_efflux"/>
    <property type="match status" value="1"/>
</dbReference>
<sequence length="320" mass="35094">MTDCSVGLDTKTECDHHSHSAGDQSRRLSVTMSLVFIYFLAELFGGLWTGSLALLADAGHMFSDMTALAISLFAAWMTSRTPTAQQTFGHLRAEILAAAFNGSLLFLVAGGIMHEAWERFSDPQPILGGPMLWIAVGGLVVNLISLKVLHGGHTHDLNMRGAWLHVMGDTLGSVAVILAAVLIYFFQWNWVDPLISVIVCLLILVSSWNLVREAIRVLMEYAPNDIDVNDIETHLQSLANIQGVHCLHVWTISSGLTALSAHVVLDSQCSQPEMLREITEQLKSRYPIHHITLQLESVDDPICSESRLSGCTTNGQHSDD</sequence>
<evidence type="ECO:0000256" key="1">
    <source>
        <dbReference type="ARBA" id="ARBA00004141"/>
    </source>
</evidence>
<dbReference type="InterPro" id="IPR050681">
    <property type="entry name" value="CDF/SLC30A"/>
</dbReference>
<evidence type="ECO:0000259" key="11">
    <source>
        <dbReference type="Pfam" id="PF01545"/>
    </source>
</evidence>
<dbReference type="SUPFAM" id="SSF160240">
    <property type="entry name" value="Cation efflux protein cytoplasmic domain-like"/>
    <property type="match status" value="1"/>
</dbReference>
<dbReference type="NCBIfam" id="TIGR01297">
    <property type="entry name" value="CDF"/>
    <property type="match status" value="1"/>
</dbReference>
<dbReference type="InterPro" id="IPR002524">
    <property type="entry name" value="Cation_efflux"/>
</dbReference>
<dbReference type="GO" id="GO:0005886">
    <property type="term" value="C:plasma membrane"/>
    <property type="evidence" value="ECO:0007669"/>
    <property type="project" value="TreeGrafter"/>
</dbReference>
<dbReference type="AlphaFoldDB" id="A0A5C5X672"/>
<keyword evidence="5" id="KW-0862">Zinc</keyword>
<feature type="region of interest" description="Disordered" evidence="9">
    <location>
        <begin position="1"/>
        <end position="21"/>
    </location>
</feature>
<comment type="similarity">
    <text evidence="2">Belongs to the cation diffusion facilitator (CDF) transporter (TC 2.A.4) family. SLC30A subfamily.</text>
</comment>
<name>A0A5C5X672_9PLAN</name>
<evidence type="ECO:0000256" key="10">
    <source>
        <dbReference type="SAM" id="Phobius"/>
    </source>
</evidence>
<feature type="transmembrane region" description="Helical" evidence="10">
    <location>
        <begin position="34"/>
        <end position="55"/>
    </location>
</feature>
<comment type="subcellular location">
    <subcellularLocation>
        <location evidence="1">Membrane</location>
        <topology evidence="1">Multi-pass membrane protein</topology>
    </subcellularLocation>
</comment>
<comment type="caution">
    <text evidence="13">The sequence shown here is derived from an EMBL/GenBank/DDBJ whole genome shotgun (WGS) entry which is preliminary data.</text>
</comment>
<feature type="domain" description="Cation efflux protein cytoplasmic" evidence="12">
    <location>
        <begin position="223"/>
        <end position="297"/>
    </location>
</feature>
<feature type="transmembrane region" description="Helical" evidence="10">
    <location>
        <begin position="162"/>
        <end position="187"/>
    </location>
</feature>
<evidence type="ECO:0000256" key="6">
    <source>
        <dbReference type="ARBA" id="ARBA00022989"/>
    </source>
</evidence>
<dbReference type="Proteomes" id="UP000317243">
    <property type="component" value="Unassembled WGS sequence"/>
</dbReference>
<evidence type="ECO:0000256" key="4">
    <source>
        <dbReference type="ARBA" id="ARBA00022692"/>
    </source>
</evidence>
<feature type="transmembrane region" description="Helical" evidence="10">
    <location>
        <begin position="193"/>
        <end position="211"/>
    </location>
</feature>
<dbReference type="EMBL" id="SIHI01000001">
    <property type="protein sequence ID" value="TWT57763.1"/>
    <property type="molecule type" value="Genomic_DNA"/>
</dbReference>
<reference evidence="13 14" key="1">
    <citation type="submission" date="2019-02" db="EMBL/GenBank/DDBJ databases">
        <title>Deep-cultivation of Planctomycetes and their phenomic and genomic characterization uncovers novel biology.</title>
        <authorList>
            <person name="Wiegand S."/>
            <person name="Jogler M."/>
            <person name="Boedeker C."/>
            <person name="Pinto D."/>
            <person name="Vollmers J."/>
            <person name="Rivas-Marin E."/>
            <person name="Kohn T."/>
            <person name="Peeters S.H."/>
            <person name="Heuer A."/>
            <person name="Rast P."/>
            <person name="Oberbeckmann S."/>
            <person name="Bunk B."/>
            <person name="Jeske O."/>
            <person name="Meyerdierks A."/>
            <person name="Storesund J.E."/>
            <person name="Kallscheuer N."/>
            <person name="Luecker S."/>
            <person name="Lage O.M."/>
            <person name="Pohl T."/>
            <person name="Merkel B.J."/>
            <person name="Hornburger P."/>
            <person name="Mueller R.-W."/>
            <person name="Bruemmer F."/>
            <person name="Labrenz M."/>
            <person name="Spormann A.M."/>
            <person name="Op Den Camp H."/>
            <person name="Overmann J."/>
            <person name="Amann R."/>
            <person name="Jetten M.S.M."/>
            <person name="Mascher T."/>
            <person name="Medema M.H."/>
            <person name="Devos D.P."/>
            <person name="Kaster A.-K."/>
            <person name="Ovreas L."/>
            <person name="Rohde M."/>
            <person name="Galperin M.Y."/>
            <person name="Jogler C."/>
        </authorList>
    </citation>
    <scope>NUCLEOTIDE SEQUENCE [LARGE SCALE GENOMIC DNA]</scope>
    <source>
        <strain evidence="13 14">KOR42</strain>
    </source>
</reference>
<dbReference type="Gene3D" id="1.20.1510.10">
    <property type="entry name" value="Cation efflux protein transmembrane domain"/>
    <property type="match status" value="1"/>
</dbReference>
<protein>
    <submittedName>
        <fullName evidence="13">Cadmium, cobalt and zinc/H(+)-K(+) antiporter</fullName>
    </submittedName>
</protein>
<keyword evidence="5" id="KW-0864">Zinc transport</keyword>
<keyword evidence="14" id="KW-1185">Reference proteome</keyword>
<evidence type="ECO:0000313" key="14">
    <source>
        <dbReference type="Proteomes" id="UP000317243"/>
    </source>
</evidence>
<evidence type="ECO:0000256" key="2">
    <source>
        <dbReference type="ARBA" id="ARBA00008873"/>
    </source>
</evidence>
<dbReference type="InterPro" id="IPR027469">
    <property type="entry name" value="Cation_efflux_TMD_sf"/>
</dbReference>
<evidence type="ECO:0000256" key="8">
    <source>
        <dbReference type="ARBA" id="ARBA00023136"/>
    </source>
</evidence>
<dbReference type="InterPro" id="IPR027470">
    <property type="entry name" value="Cation_efflux_CTD"/>
</dbReference>
<keyword evidence="6 10" id="KW-1133">Transmembrane helix</keyword>
<dbReference type="Pfam" id="PF16916">
    <property type="entry name" value="ZT_dimer"/>
    <property type="match status" value="1"/>
</dbReference>